<dbReference type="KEGG" id="chya:V22_20870"/>
<dbReference type="GO" id="GO:0046870">
    <property type="term" value="F:cadmium ion binding"/>
    <property type="evidence" value="ECO:0007669"/>
    <property type="project" value="TreeGrafter"/>
</dbReference>
<dbReference type="InterPro" id="IPR001943">
    <property type="entry name" value="UVR_dom"/>
</dbReference>
<gene>
    <name evidence="2" type="ORF">V22_20870</name>
</gene>
<accession>A0A517T8Y8</accession>
<dbReference type="RefSeq" id="WP_145262343.1">
    <property type="nucleotide sequence ID" value="NZ_CP036316.1"/>
</dbReference>
<dbReference type="PANTHER" id="PTHR38430:SF1">
    <property type="entry name" value="PROTEIN-ARGININE KINASE ACTIVATOR PROTEIN"/>
    <property type="match status" value="1"/>
</dbReference>
<dbReference type="InterPro" id="IPR025542">
    <property type="entry name" value="YacH"/>
</dbReference>
<dbReference type="Pfam" id="PF02151">
    <property type="entry name" value="UVR"/>
    <property type="match status" value="1"/>
</dbReference>
<dbReference type="Proteomes" id="UP000319976">
    <property type="component" value="Chromosome"/>
</dbReference>
<evidence type="ECO:0000313" key="3">
    <source>
        <dbReference type="Proteomes" id="UP000319976"/>
    </source>
</evidence>
<protein>
    <submittedName>
        <fullName evidence="2">UvrB/uvrC motif protein</fullName>
    </submittedName>
</protein>
<dbReference type="PIRSF" id="PIRSF015034">
    <property type="entry name" value="YacH"/>
    <property type="match status" value="1"/>
</dbReference>
<evidence type="ECO:0000313" key="2">
    <source>
        <dbReference type="EMBL" id="QDT64844.1"/>
    </source>
</evidence>
<dbReference type="GO" id="GO:0008270">
    <property type="term" value="F:zinc ion binding"/>
    <property type="evidence" value="ECO:0007669"/>
    <property type="project" value="TreeGrafter"/>
</dbReference>
<dbReference type="PANTHER" id="PTHR38430">
    <property type="entry name" value="PROTEIN-ARGININE KINASE ACTIVATOR PROTEIN"/>
    <property type="match status" value="1"/>
</dbReference>
<dbReference type="GO" id="GO:0005507">
    <property type="term" value="F:copper ion binding"/>
    <property type="evidence" value="ECO:0007669"/>
    <property type="project" value="TreeGrafter"/>
</dbReference>
<reference evidence="2 3" key="1">
    <citation type="submission" date="2019-02" db="EMBL/GenBank/DDBJ databases">
        <title>Deep-cultivation of Planctomycetes and their phenomic and genomic characterization uncovers novel biology.</title>
        <authorList>
            <person name="Wiegand S."/>
            <person name="Jogler M."/>
            <person name="Boedeker C."/>
            <person name="Pinto D."/>
            <person name="Vollmers J."/>
            <person name="Rivas-Marin E."/>
            <person name="Kohn T."/>
            <person name="Peeters S.H."/>
            <person name="Heuer A."/>
            <person name="Rast P."/>
            <person name="Oberbeckmann S."/>
            <person name="Bunk B."/>
            <person name="Jeske O."/>
            <person name="Meyerdierks A."/>
            <person name="Storesund J.E."/>
            <person name="Kallscheuer N."/>
            <person name="Luecker S."/>
            <person name="Lage O.M."/>
            <person name="Pohl T."/>
            <person name="Merkel B.J."/>
            <person name="Hornburger P."/>
            <person name="Mueller R.-W."/>
            <person name="Bruemmer F."/>
            <person name="Labrenz M."/>
            <person name="Spormann A.M."/>
            <person name="Op den Camp H."/>
            <person name="Overmann J."/>
            <person name="Amann R."/>
            <person name="Jetten M.S.M."/>
            <person name="Mascher T."/>
            <person name="Medema M.H."/>
            <person name="Devos D.P."/>
            <person name="Kaster A.-K."/>
            <person name="Ovreas L."/>
            <person name="Rohde M."/>
            <person name="Galperin M.Y."/>
            <person name="Jogler C."/>
        </authorList>
    </citation>
    <scope>NUCLEOTIDE SEQUENCE [LARGE SCALE GENOMIC DNA]</scope>
    <source>
        <strain evidence="2 3">V22</strain>
    </source>
</reference>
<dbReference type="AlphaFoldDB" id="A0A517T8Y8"/>
<dbReference type="PROSITE" id="PS50151">
    <property type="entry name" value="UVR"/>
    <property type="match status" value="1"/>
</dbReference>
<feature type="domain" description="UVR" evidence="1">
    <location>
        <begin position="126"/>
        <end position="161"/>
    </location>
</feature>
<name>A0A517T8Y8_9PLAN</name>
<proteinExistence type="predicted"/>
<organism evidence="2 3">
    <name type="scientific">Calycomorphotria hydatis</name>
    <dbReference type="NCBI Taxonomy" id="2528027"/>
    <lineage>
        <taxon>Bacteria</taxon>
        <taxon>Pseudomonadati</taxon>
        <taxon>Planctomycetota</taxon>
        <taxon>Planctomycetia</taxon>
        <taxon>Planctomycetales</taxon>
        <taxon>Planctomycetaceae</taxon>
        <taxon>Calycomorphotria</taxon>
    </lineage>
</organism>
<dbReference type="GO" id="GO:1990170">
    <property type="term" value="P:stress response to cadmium ion"/>
    <property type="evidence" value="ECO:0007669"/>
    <property type="project" value="TreeGrafter"/>
</dbReference>
<dbReference type="OrthoDB" id="9788704at2"/>
<dbReference type="Gene3D" id="4.10.860.10">
    <property type="entry name" value="UVR domain"/>
    <property type="match status" value="1"/>
</dbReference>
<dbReference type="EMBL" id="CP036316">
    <property type="protein sequence ID" value="QDT64844.1"/>
    <property type="molecule type" value="Genomic_DNA"/>
</dbReference>
<keyword evidence="3" id="KW-1185">Reference proteome</keyword>
<evidence type="ECO:0000259" key="1">
    <source>
        <dbReference type="PROSITE" id="PS50151"/>
    </source>
</evidence>
<sequence>MKKCHICSKPAVYHITELSNGEVVELHFCEEHFHEYMTQGESNSDPETEVSLPLEEADRGDDASEEIHCPNCGISFKEFREQGRFGCPFDYEIFSERLIPLLENIHGETQHTGKIPKRAPQASRRQYELIRLRKELAIAIDKEDYEGAAQLRDEIRSFEEDKS</sequence>
<dbReference type="GO" id="GO:1990169">
    <property type="term" value="P:stress response to copper ion"/>
    <property type="evidence" value="ECO:0007669"/>
    <property type="project" value="TreeGrafter"/>
</dbReference>
<dbReference type="GO" id="GO:0050897">
    <property type="term" value="F:cobalt ion binding"/>
    <property type="evidence" value="ECO:0007669"/>
    <property type="project" value="TreeGrafter"/>
</dbReference>